<comment type="caution">
    <text evidence="1">The sequence shown here is derived from an EMBL/GenBank/DDBJ whole genome shotgun (WGS) entry which is preliminary data.</text>
</comment>
<dbReference type="Proteomes" id="UP000600247">
    <property type="component" value="Unassembled WGS sequence"/>
</dbReference>
<dbReference type="AlphaFoldDB" id="A0A917H721"/>
<gene>
    <name evidence="1" type="ORF">GCM10010918_25280</name>
</gene>
<evidence type="ECO:0000313" key="1">
    <source>
        <dbReference type="EMBL" id="GGG69116.1"/>
    </source>
</evidence>
<keyword evidence="2" id="KW-1185">Reference proteome</keyword>
<accession>A0A917H721</accession>
<proteinExistence type="predicted"/>
<evidence type="ECO:0000313" key="2">
    <source>
        <dbReference type="Proteomes" id="UP000600247"/>
    </source>
</evidence>
<sequence>MVKSYRTVSELAQDADEIVEIKVNVQKTILYQEVPFTVSTVSVLNSFKGDHEKGDTIRIIETGGEYTPLDKQGNALPKTTMNFNGISVLQPNNHEVIFLSTFEGPQISGEVYVPLGVYQGRFKVDASGDLIQQAPDEEKVNDAANMNVERLSDTLHKLLRQ</sequence>
<reference evidence="1 2" key="1">
    <citation type="journal article" date="2014" name="Int. J. Syst. Evol. Microbiol.">
        <title>Complete genome sequence of Corynebacterium casei LMG S-19264T (=DSM 44701T), isolated from a smear-ripened cheese.</title>
        <authorList>
            <consortium name="US DOE Joint Genome Institute (JGI-PGF)"/>
            <person name="Walter F."/>
            <person name="Albersmeier A."/>
            <person name="Kalinowski J."/>
            <person name="Ruckert C."/>
        </authorList>
    </citation>
    <scope>NUCLEOTIDE SEQUENCE [LARGE SCALE GENOMIC DNA]</scope>
    <source>
        <strain evidence="1 2">CGMCC 1.15286</strain>
    </source>
</reference>
<dbReference type="EMBL" id="BMHY01000004">
    <property type="protein sequence ID" value="GGG69116.1"/>
    <property type="molecule type" value="Genomic_DNA"/>
</dbReference>
<name>A0A917H721_9BACL</name>
<protein>
    <submittedName>
        <fullName evidence="1">Uncharacterized protein</fullName>
    </submittedName>
</protein>
<organism evidence="1 2">
    <name type="scientific">Paenibacillus radicis</name>
    <name type="common">ex Gao et al. 2016</name>
    <dbReference type="NCBI Taxonomy" id="1737354"/>
    <lineage>
        <taxon>Bacteria</taxon>
        <taxon>Bacillati</taxon>
        <taxon>Bacillota</taxon>
        <taxon>Bacilli</taxon>
        <taxon>Bacillales</taxon>
        <taxon>Paenibacillaceae</taxon>
        <taxon>Paenibacillus</taxon>
    </lineage>
</organism>